<keyword evidence="4" id="KW-0288">FMN</keyword>
<dbReference type="RefSeq" id="WP_136853059.1">
    <property type="nucleotide sequence ID" value="NZ_SWCI01000005.1"/>
</dbReference>
<evidence type="ECO:0000256" key="5">
    <source>
        <dbReference type="ARBA" id="ARBA00022857"/>
    </source>
</evidence>
<dbReference type="InterPro" id="IPR000415">
    <property type="entry name" value="Nitroreductase-like"/>
</dbReference>
<name>A0A4U1BDK7_9GAMM</name>
<protein>
    <submittedName>
        <fullName evidence="8">NAD(P)H nitroreductase</fullName>
    </submittedName>
</protein>
<keyword evidence="6" id="KW-0560">Oxidoreductase</keyword>
<dbReference type="Gene3D" id="3.40.109.10">
    <property type="entry name" value="NADH Oxidase"/>
    <property type="match status" value="1"/>
</dbReference>
<dbReference type="InterPro" id="IPR033878">
    <property type="entry name" value="NfsB-like"/>
</dbReference>
<dbReference type="Proteomes" id="UP000305674">
    <property type="component" value="Unassembled WGS sequence"/>
</dbReference>
<feature type="domain" description="Nitroreductase" evidence="7">
    <location>
        <begin position="10"/>
        <end position="181"/>
    </location>
</feature>
<dbReference type="CDD" id="cd02149">
    <property type="entry name" value="NfsB-like"/>
    <property type="match status" value="1"/>
</dbReference>
<sequence>MINTLQQVLEQRYSTKVFDASQGADEQKVQALIDTLRLAPSSINSQPWQLFVISNPEEKARLAKAAWDYNQPKFHDASHLFVFCAKTEFGAEEVMELEQLVAEVRGTEVNQDRVALMTNYVEGMDPADRQEWLKKQVYLLFGQFLLSCGLLELDACPVEGFLPEDLDTLMGLEEKGLTSVVTALVGVRSNEDFNTLDKAAKVRIPRERFVTEVK</sequence>
<comment type="caution">
    <text evidence="8">The sequence shown here is derived from an EMBL/GenBank/DDBJ whole genome shotgun (WGS) entry which is preliminary data.</text>
</comment>
<dbReference type="InterPro" id="IPR029479">
    <property type="entry name" value="Nitroreductase"/>
</dbReference>
<evidence type="ECO:0000313" key="9">
    <source>
        <dbReference type="Proteomes" id="UP000305674"/>
    </source>
</evidence>
<dbReference type="OrthoDB" id="9809288at2"/>
<dbReference type="EMBL" id="SWCI01000005">
    <property type="protein sequence ID" value="TKB48865.1"/>
    <property type="molecule type" value="Genomic_DNA"/>
</dbReference>
<evidence type="ECO:0000256" key="6">
    <source>
        <dbReference type="ARBA" id="ARBA00023002"/>
    </source>
</evidence>
<dbReference type="Pfam" id="PF00881">
    <property type="entry name" value="Nitroreductase"/>
    <property type="match status" value="1"/>
</dbReference>
<evidence type="ECO:0000256" key="1">
    <source>
        <dbReference type="ARBA" id="ARBA00001917"/>
    </source>
</evidence>
<comment type="similarity">
    <text evidence="2">Belongs to the nitroreductase family.</text>
</comment>
<dbReference type="PANTHER" id="PTHR43673:SF2">
    <property type="entry name" value="NITROREDUCTASE"/>
    <property type="match status" value="1"/>
</dbReference>
<evidence type="ECO:0000256" key="4">
    <source>
        <dbReference type="ARBA" id="ARBA00022643"/>
    </source>
</evidence>
<reference evidence="8 9" key="1">
    <citation type="submission" date="2019-04" db="EMBL/GenBank/DDBJ databases">
        <authorList>
            <person name="Hwang J.C."/>
        </authorList>
    </citation>
    <scope>NUCLEOTIDE SEQUENCE [LARGE SCALE GENOMIC DNA]</scope>
    <source>
        <strain evidence="8 9">IMCC35001</strain>
    </source>
</reference>
<keyword evidence="9" id="KW-1185">Reference proteome</keyword>
<evidence type="ECO:0000256" key="3">
    <source>
        <dbReference type="ARBA" id="ARBA00022630"/>
    </source>
</evidence>
<dbReference type="GO" id="GO:0016491">
    <property type="term" value="F:oxidoreductase activity"/>
    <property type="evidence" value="ECO:0007669"/>
    <property type="project" value="UniProtKB-KW"/>
</dbReference>
<evidence type="ECO:0000256" key="2">
    <source>
        <dbReference type="ARBA" id="ARBA00007118"/>
    </source>
</evidence>
<proteinExistence type="inferred from homology"/>
<comment type="cofactor">
    <cofactor evidence="1">
        <name>FMN</name>
        <dbReference type="ChEBI" id="CHEBI:58210"/>
    </cofactor>
</comment>
<gene>
    <name evidence="8" type="ORF">FCL40_09485</name>
</gene>
<keyword evidence="5" id="KW-0521">NADP</keyword>
<keyword evidence="3" id="KW-0285">Flavoprotein</keyword>
<organism evidence="8 9">
    <name type="scientific">Ferrimonas sediminicola</name>
    <dbReference type="NCBI Taxonomy" id="2569538"/>
    <lineage>
        <taxon>Bacteria</taxon>
        <taxon>Pseudomonadati</taxon>
        <taxon>Pseudomonadota</taxon>
        <taxon>Gammaproteobacteria</taxon>
        <taxon>Alteromonadales</taxon>
        <taxon>Ferrimonadaceae</taxon>
        <taxon>Ferrimonas</taxon>
    </lineage>
</organism>
<evidence type="ECO:0000259" key="7">
    <source>
        <dbReference type="Pfam" id="PF00881"/>
    </source>
</evidence>
<dbReference type="PANTHER" id="PTHR43673">
    <property type="entry name" value="NAD(P)H NITROREDUCTASE YDGI-RELATED"/>
    <property type="match status" value="1"/>
</dbReference>
<accession>A0A4U1BDK7</accession>
<dbReference type="SUPFAM" id="SSF55469">
    <property type="entry name" value="FMN-dependent nitroreductase-like"/>
    <property type="match status" value="1"/>
</dbReference>
<evidence type="ECO:0000313" key="8">
    <source>
        <dbReference type="EMBL" id="TKB48865.1"/>
    </source>
</evidence>
<dbReference type="AlphaFoldDB" id="A0A4U1BDK7"/>